<dbReference type="PANTHER" id="PTHR11573:SF6">
    <property type="entry name" value="RIBONUCLEOSIDE-DIPHOSPHATE REDUCTASE LARGE SUBUNIT"/>
    <property type="match status" value="1"/>
</dbReference>
<dbReference type="PRINTS" id="PR01183">
    <property type="entry name" value="RIBORDTASEM1"/>
</dbReference>
<dbReference type="Proteomes" id="UP000183769">
    <property type="component" value="Unassembled WGS sequence"/>
</dbReference>
<dbReference type="PANTHER" id="PTHR11573">
    <property type="entry name" value="RIBONUCLEOSIDE-DIPHOSPHATE REDUCTASE LARGE CHAIN"/>
    <property type="match status" value="1"/>
</dbReference>
<dbReference type="EMBL" id="FOXI01000014">
    <property type="protein sequence ID" value="SFP97710.1"/>
    <property type="molecule type" value="Genomic_DNA"/>
</dbReference>
<organism evidence="3 4">
    <name type="scientific">Halolamina pelagica</name>
    <dbReference type="NCBI Taxonomy" id="699431"/>
    <lineage>
        <taxon>Archaea</taxon>
        <taxon>Methanobacteriati</taxon>
        <taxon>Methanobacteriota</taxon>
        <taxon>Stenosarchaea group</taxon>
        <taxon>Halobacteria</taxon>
        <taxon>Halobacteriales</taxon>
        <taxon>Haloferacaceae</taxon>
    </lineage>
</organism>
<dbReference type="OrthoDB" id="6188at2157"/>
<dbReference type="InterPro" id="IPR000788">
    <property type="entry name" value="RNR_lg_C"/>
</dbReference>
<evidence type="ECO:0000313" key="4">
    <source>
        <dbReference type="Proteomes" id="UP000183769"/>
    </source>
</evidence>
<dbReference type="InterPro" id="IPR013350">
    <property type="entry name" value="RNR_alpha"/>
</dbReference>
<dbReference type="NCBIfam" id="TIGR02510">
    <property type="entry name" value="NrdE-prime"/>
    <property type="match status" value="1"/>
</dbReference>
<keyword evidence="4" id="KW-1185">Reference proteome</keyword>
<dbReference type="GO" id="GO:0004748">
    <property type="term" value="F:ribonucleoside-diphosphate reductase activity, thioredoxin disulfide as acceptor"/>
    <property type="evidence" value="ECO:0007669"/>
    <property type="project" value="TreeGrafter"/>
</dbReference>
<dbReference type="GO" id="GO:0005971">
    <property type="term" value="C:ribonucleoside-diphosphate reductase complex"/>
    <property type="evidence" value="ECO:0007669"/>
    <property type="project" value="TreeGrafter"/>
</dbReference>
<dbReference type="Pfam" id="PF02867">
    <property type="entry name" value="Ribonuc_red_lgC"/>
    <property type="match status" value="3"/>
</dbReference>
<feature type="domain" description="Ribonucleotide reductase large subunit C-terminal" evidence="2">
    <location>
        <begin position="390"/>
        <end position="542"/>
    </location>
</feature>
<dbReference type="InterPro" id="IPR039718">
    <property type="entry name" value="Rrm1"/>
</dbReference>
<protein>
    <submittedName>
        <fullName evidence="3">Ribonucleoside-diphosphate reductase alpha chain</fullName>
    </submittedName>
</protein>
<feature type="domain" description="Ribonucleotide reductase large subunit C-terminal" evidence="2">
    <location>
        <begin position="93"/>
        <end position="214"/>
    </location>
</feature>
<proteinExistence type="inferred from homology"/>
<dbReference type="SUPFAM" id="SSF51998">
    <property type="entry name" value="PFL-like glycyl radical enzymes"/>
    <property type="match status" value="1"/>
</dbReference>
<evidence type="ECO:0000256" key="1">
    <source>
        <dbReference type="ARBA" id="ARBA00010406"/>
    </source>
</evidence>
<name>A0A1I5UR75_9EURY</name>
<dbReference type="Gene3D" id="3.20.70.20">
    <property type="match status" value="1"/>
</dbReference>
<gene>
    <name evidence="3" type="ORF">SAMN05216277_11423</name>
</gene>
<accession>A0A1I5UR75</accession>
<dbReference type="GO" id="GO:0009263">
    <property type="term" value="P:deoxyribonucleotide biosynthetic process"/>
    <property type="evidence" value="ECO:0007669"/>
    <property type="project" value="TreeGrafter"/>
</dbReference>
<dbReference type="AlphaFoldDB" id="A0A1I5UR75"/>
<feature type="domain" description="Ribonucleotide reductase large subunit C-terminal" evidence="2">
    <location>
        <begin position="219"/>
        <end position="385"/>
    </location>
</feature>
<reference evidence="4" key="1">
    <citation type="submission" date="2016-10" db="EMBL/GenBank/DDBJ databases">
        <authorList>
            <person name="Varghese N."/>
            <person name="Submissions S."/>
        </authorList>
    </citation>
    <scope>NUCLEOTIDE SEQUENCE [LARGE SCALE GENOMIC DNA]</scope>
    <source>
        <strain evidence="4">CGMCC 1.10329</strain>
    </source>
</reference>
<comment type="similarity">
    <text evidence="1">Belongs to the ribonucleoside diphosphate reductase large chain family.</text>
</comment>
<sequence>MAQTEPALDEVQQQHEEPFYWLNEDSRAFLDEGYLIEGVTAEERVREIAERAEEILDDDGFADKFYDYMSRGFYSLASPVWANFGLDRGLPISCFGSYMEDNMESILYTQAEVGEMTKLGGGTSGYFGEIRPRGSPITNNGKSNGSYSFTELFDTIINVVSQGETRRGQFAGYIDVEHDDLDEWLNIKTEGDPVQDIYYGVIIGDDWFRAMVDGDEEKRETWAEIIETRINIGVPYIIFRDNMNDGKPQVYKDRGYEINGSNLCTEIALPATPDESFVCCLSSMNALHYDEWKDTDAVETLTRFLDAVMEEFIQEAEGTQFMERPVRFAKRHRAIGIGVLGWHSYLQSEMIPFDSMEAMEKNEAIFRTIKERSYEESRRLADEFGEPEVLEGYGRRNATTMSVAPTKSSSVILGQVSPSIEPLKSNYFVRDGAKLKSTQKNQFLEAILKERGRDEREVWDSIAQNDGSVQHLDCLTDEEKEVFKTFAEIPQMAIINQAAQRQKHIDQAQSLNVSIDPSEVSVKEINQLYIEAWKKGVKSLYYQHSVNAAQKFSRDILECKACES</sequence>
<dbReference type="RefSeq" id="WP_074879654.1">
    <property type="nucleotide sequence ID" value="NZ_FOXI01000014.1"/>
</dbReference>
<dbReference type="NCBIfam" id="NF006577">
    <property type="entry name" value="PRK09102.1"/>
    <property type="match status" value="1"/>
</dbReference>
<evidence type="ECO:0000259" key="2">
    <source>
        <dbReference type="Pfam" id="PF02867"/>
    </source>
</evidence>
<dbReference type="GO" id="GO:0005524">
    <property type="term" value="F:ATP binding"/>
    <property type="evidence" value="ECO:0007669"/>
    <property type="project" value="TreeGrafter"/>
</dbReference>
<evidence type="ECO:0000313" key="3">
    <source>
        <dbReference type="EMBL" id="SFP97710.1"/>
    </source>
</evidence>